<organism evidence="1 2">
    <name type="scientific">Enterocloster lavalensis</name>
    <dbReference type="NCBI Taxonomy" id="460384"/>
    <lineage>
        <taxon>Bacteria</taxon>
        <taxon>Bacillati</taxon>
        <taxon>Bacillota</taxon>
        <taxon>Clostridia</taxon>
        <taxon>Lachnospirales</taxon>
        <taxon>Lachnospiraceae</taxon>
        <taxon>Enterocloster</taxon>
    </lineage>
</organism>
<keyword evidence="2" id="KW-1185">Reference proteome</keyword>
<dbReference type="STRING" id="460384.SAMN05216313_104195"/>
<evidence type="ECO:0000313" key="2">
    <source>
        <dbReference type="Proteomes" id="UP000198508"/>
    </source>
</evidence>
<dbReference type="Proteomes" id="UP000198508">
    <property type="component" value="Unassembled WGS sequence"/>
</dbReference>
<dbReference type="GeneID" id="93276202"/>
<protein>
    <submittedName>
        <fullName evidence="1">RloB-like protein</fullName>
    </submittedName>
</protein>
<dbReference type="EMBL" id="FOIM01000004">
    <property type="protein sequence ID" value="SET31763.1"/>
    <property type="molecule type" value="Genomic_DNA"/>
</dbReference>
<accession>A0A1I0DJF5</accession>
<sequence>MRKRERGREIKGKRTKEKPRAKIYIFTEGDTEEIYLKHFEIKEYNAEVIAKDPKCTDAVGIVTRARNFMKEEKMDLELGDRVYCVFDSDPLSNPNIQLAFDMIRGMMEEGLRCIFSNPSFEVWFILHLKERAPYGLTAIQMKDRLRRELKPVFPNYSETTDIFDWLRDKQSLAYERAIRLHNSQQEVYKRVLSHECNPYTNMFQFIEYMESIKKTASHG</sequence>
<gene>
    <name evidence="1" type="ORF">SAMN05216313_104195</name>
</gene>
<proteinExistence type="predicted"/>
<dbReference type="Pfam" id="PF13707">
    <property type="entry name" value="RloB"/>
    <property type="match status" value="1"/>
</dbReference>
<dbReference type="InterPro" id="IPR025591">
    <property type="entry name" value="RloB"/>
</dbReference>
<dbReference type="RefSeq" id="WP_092361481.1">
    <property type="nucleotide sequence ID" value="NZ_FOIM01000004.1"/>
</dbReference>
<dbReference type="AlphaFoldDB" id="A0A1I0DJF5"/>
<name>A0A1I0DJF5_9FIRM</name>
<reference evidence="2" key="1">
    <citation type="submission" date="2016-10" db="EMBL/GenBank/DDBJ databases">
        <authorList>
            <person name="Varghese N."/>
            <person name="Submissions S."/>
        </authorList>
    </citation>
    <scope>NUCLEOTIDE SEQUENCE [LARGE SCALE GENOMIC DNA]</scope>
    <source>
        <strain evidence="2">NLAE-zl-G277</strain>
    </source>
</reference>
<evidence type="ECO:0000313" key="1">
    <source>
        <dbReference type="EMBL" id="SET31763.1"/>
    </source>
</evidence>